<sequence>MTYLKRMRKKMREMMLTFKMMFTLMKILKKGKHMRYKLHILKTGRKKSLKKIGWAIRLSSQIQKLCNTTDNMSQAKSNLTPVMDLYGIPQVVKVLDNMLEEVPEASHLYFFSLKLLLNKDKRIMFLSISPKIRA</sequence>
<proteinExistence type="predicted"/>
<protein>
    <submittedName>
        <fullName evidence="1">Uncharacterized protein</fullName>
    </submittedName>
</protein>
<dbReference type="Proteomes" id="UP001358586">
    <property type="component" value="Chromosome 10"/>
</dbReference>
<dbReference type="EMBL" id="JARKNE010000010">
    <property type="protein sequence ID" value="KAK5793256.1"/>
    <property type="molecule type" value="Genomic_DNA"/>
</dbReference>
<accession>A0ABR0NE09</accession>
<reference evidence="1 2" key="1">
    <citation type="submission" date="2023-03" db="EMBL/GenBank/DDBJ databases">
        <title>WGS of Gossypium arboreum.</title>
        <authorList>
            <person name="Yu D."/>
        </authorList>
    </citation>
    <scope>NUCLEOTIDE SEQUENCE [LARGE SCALE GENOMIC DNA]</scope>
    <source>
        <tissue evidence="1">Leaf</tissue>
    </source>
</reference>
<name>A0ABR0NE09_GOSAR</name>
<comment type="caution">
    <text evidence="1">The sequence shown here is derived from an EMBL/GenBank/DDBJ whole genome shotgun (WGS) entry which is preliminary data.</text>
</comment>
<gene>
    <name evidence="1" type="ORF">PVK06_034396</name>
</gene>
<evidence type="ECO:0000313" key="2">
    <source>
        <dbReference type="Proteomes" id="UP001358586"/>
    </source>
</evidence>
<keyword evidence="2" id="KW-1185">Reference proteome</keyword>
<organism evidence="1 2">
    <name type="scientific">Gossypium arboreum</name>
    <name type="common">Tree cotton</name>
    <name type="synonym">Gossypium nanking</name>
    <dbReference type="NCBI Taxonomy" id="29729"/>
    <lineage>
        <taxon>Eukaryota</taxon>
        <taxon>Viridiplantae</taxon>
        <taxon>Streptophyta</taxon>
        <taxon>Embryophyta</taxon>
        <taxon>Tracheophyta</taxon>
        <taxon>Spermatophyta</taxon>
        <taxon>Magnoliopsida</taxon>
        <taxon>eudicotyledons</taxon>
        <taxon>Gunneridae</taxon>
        <taxon>Pentapetalae</taxon>
        <taxon>rosids</taxon>
        <taxon>malvids</taxon>
        <taxon>Malvales</taxon>
        <taxon>Malvaceae</taxon>
        <taxon>Malvoideae</taxon>
        <taxon>Gossypium</taxon>
    </lineage>
</organism>
<evidence type="ECO:0000313" key="1">
    <source>
        <dbReference type="EMBL" id="KAK5793256.1"/>
    </source>
</evidence>